<feature type="domain" description="SUF system FeS cluster assembly SufBD core" evidence="2">
    <location>
        <begin position="160"/>
        <end position="384"/>
    </location>
</feature>
<dbReference type="RefSeq" id="WP_253617114.1">
    <property type="nucleotide sequence ID" value="NZ_JAMZDE010000001.1"/>
</dbReference>
<evidence type="ECO:0000256" key="1">
    <source>
        <dbReference type="ARBA" id="ARBA00043967"/>
    </source>
</evidence>
<accession>A0A9X2FV50</accession>
<reference evidence="4" key="1">
    <citation type="submission" date="2022-06" db="EMBL/GenBank/DDBJ databases">
        <title>Idiomarina rhizosphaerae M1R2S28.</title>
        <authorList>
            <person name="Sun J.-Q."/>
            <person name="Li L.-F."/>
        </authorList>
    </citation>
    <scope>NUCLEOTIDE SEQUENCE</scope>
    <source>
        <strain evidence="4">M1R2S28</strain>
    </source>
</reference>
<dbReference type="InterPro" id="IPR037284">
    <property type="entry name" value="SUF_FeS_clus_asmbl_SufBD_sf"/>
</dbReference>
<dbReference type="AlphaFoldDB" id="A0A9X2FV50"/>
<keyword evidence="5" id="KW-1185">Reference proteome</keyword>
<evidence type="ECO:0000313" key="4">
    <source>
        <dbReference type="EMBL" id="MCP1338200.1"/>
    </source>
</evidence>
<evidence type="ECO:0000313" key="5">
    <source>
        <dbReference type="Proteomes" id="UP001139474"/>
    </source>
</evidence>
<evidence type="ECO:0000259" key="2">
    <source>
        <dbReference type="Pfam" id="PF01458"/>
    </source>
</evidence>
<dbReference type="GO" id="GO:0016226">
    <property type="term" value="P:iron-sulfur cluster assembly"/>
    <property type="evidence" value="ECO:0007669"/>
    <property type="project" value="InterPro"/>
</dbReference>
<comment type="similarity">
    <text evidence="1">Belongs to the iron-sulfur cluster assembly SufBD family.</text>
</comment>
<organism evidence="4 5">
    <name type="scientific">Idiomarina rhizosphaerae</name>
    <dbReference type="NCBI Taxonomy" id="2961572"/>
    <lineage>
        <taxon>Bacteria</taxon>
        <taxon>Pseudomonadati</taxon>
        <taxon>Pseudomonadota</taxon>
        <taxon>Gammaproteobacteria</taxon>
        <taxon>Alteromonadales</taxon>
        <taxon>Idiomarinaceae</taxon>
        <taxon>Idiomarina</taxon>
    </lineage>
</organism>
<dbReference type="InterPro" id="IPR000825">
    <property type="entry name" value="SUF_FeS_clus_asmbl_SufBD_core"/>
</dbReference>
<proteinExistence type="inferred from homology"/>
<dbReference type="Pfam" id="PF01458">
    <property type="entry name" value="SUFBD_core"/>
    <property type="match status" value="1"/>
</dbReference>
<dbReference type="InterPro" id="IPR045595">
    <property type="entry name" value="SufBD_N"/>
</dbReference>
<protein>
    <submittedName>
        <fullName evidence="4">Fe-S cluster assembly protein SufD</fullName>
    </submittedName>
</protein>
<dbReference type="NCBIfam" id="TIGR01981">
    <property type="entry name" value="sufD"/>
    <property type="match status" value="1"/>
</dbReference>
<dbReference type="Pfam" id="PF19295">
    <property type="entry name" value="SufBD_N"/>
    <property type="match status" value="1"/>
</dbReference>
<feature type="domain" description="SUF system FeS cluster assembly SufBD N-terminal" evidence="3">
    <location>
        <begin position="17"/>
        <end position="152"/>
    </location>
</feature>
<dbReference type="InterPro" id="IPR011542">
    <property type="entry name" value="SUF_FeS_clus_asmbl_SufD"/>
</dbReference>
<dbReference type="InterPro" id="IPR055346">
    <property type="entry name" value="Fe-S_cluster_assembly_SufBD"/>
</dbReference>
<dbReference type="Proteomes" id="UP001139474">
    <property type="component" value="Unassembled WGS sequence"/>
</dbReference>
<dbReference type="EMBL" id="JAMZDE010000001">
    <property type="protein sequence ID" value="MCP1338200.1"/>
    <property type="molecule type" value="Genomic_DNA"/>
</dbReference>
<gene>
    <name evidence="4" type="primary">sufD</name>
    <name evidence="4" type="ORF">NJR55_01215</name>
</gene>
<comment type="caution">
    <text evidence="4">The sequence shown here is derived from an EMBL/GenBank/DDBJ whole genome shotgun (WGS) entry which is preliminary data.</text>
</comment>
<name>A0A9X2FV50_9GAMM</name>
<sequence length="416" mass="46301">MSQWLNHVLERASTVDDWLSPVRAQALDTLKQQQWPTRRTEAWRYTSLHPVADLELKSGTGNVTAEAPIIEGLNSLDLVFVDGQLSTDISKLKLPEGITISELSAPSEPAEAIFAQVKPSRHLFGLVNDVLAQQGVVIDIAANAKVEQPIRIVNFASAGIESHQRTLVRVGENAQATIIEHGSGSGNSLNTVFAEYDIAEKARLEHYRFALHEGEAIHIGGSHFKLHDHARLNSTLIGYGSQLTRLDVDIEHAGEHAFAKFNNVYLLAPRQHFDLHSTIEHASPNGTTEENARGIIGDRAKAVFNGRIHIHRHAQKTLAELNNRNLLLTRGAQINTKPELEIYADDVQCAHGATVAEIDEEALYYMLTRGIDKQQALVMLNFGFVQEMVFQMPNKALADWLQPILKTRFESMMEKQ</sequence>
<dbReference type="SUPFAM" id="SSF101960">
    <property type="entry name" value="Stabilizer of iron transporter SufD"/>
    <property type="match status" value="1"/>
</dbReference>
<dbReference type="PANTHER" id="PTHR43575:SF1">
    <property type="entry name" value="PROTEIN ABCI7, CHLOROPLASTIC"/>
    <property type="match status" value="1"/>
</dbReference>
<dbReference type="PANTHER" id="PTHR43575">
    <property type="entry name" value="PROTEIN ABCI7, CHLOROPLASTIC"/>
    <property type="match status" value="1"/>
</dbReference>
<evidence type="ECO:0000259" key="3">
    <source>
        <dbReference type="Pfam" id="PF19295"/>
    </source>
</evidence>